<feature type="transmembrane region" description="Helical" evidence="1">
    <location>
        <begin position="251"/>
        <end position="270"/>
    </location>
</feature>
<dbReference type="AlphaFoldDB" id="A0A5J6MVZ0"/>
<gene>
    <name evidence="3" type="ORF">FRZ61_15380</name>
</gene>
<feature type="domain" description="EamA" evidence="2">
    <location>
        <begin position="165"/>
        <end position="291"/>
    </location>
</feature>
<dbReference type="Proteomes" id="UP000325797">
    <property type="component" value="Chromosome"/>
</dbReference>
<keyword evidence="1" id="KW-0812">Transmembrane</keyword>
<keyword evidence="1" id="KW-0472">Membrane</keyword>
<dbReference type="Pfam" id="PF00892">
    <property type="entry name" value="EamA"/>
    <property type="match status" value="2"/>
</dbReference>
<accession>A0A5J6MVZ0</accession>
<dbReference type="OrthoDB" id="8690132at2"/>
<evidence type="ECO:0000256" key="1">
    <source>
        <dbReference type="SAM" id="Phobius"/>
    </source>
</evidence>
<dbReference type="EMBL" id="CP042582">
    <property type="protein sequence ID" value="QEX21609.1"/>
    <property type="molecule type" value="Genomic_DNA"/>
</dbReference>
<dbReference type="PANTHER" id="PTHR22911:SF135">
    <property type="entry name" value="BLR4310 PROTEIN"/>
    <property type="match status" value="1"/>
</dbReference>
<feature type="transmembrane region" description="Helical" evidence="1">
    <location>
        <begin position="51"/>
        <end position="68"/>
    </location>
</feature>
<feature type="transmembrane region" description="Helical" evidence="1">
    <location>
        <begin position="108"/>
        <end position="130"/>
    </location>
</feature>
<protein>
    <recommendedName>
        <fullName evidence="2">EamA domain-containing protein</fullName>
    </recommendedName>
</protein>
<feature type="transmembrane region" description="Helical" evidence="1">
    <location>
        <begin position="80"/>
        <end position="102"/>
    </location>
</feature>
<proteinExistence type="predicted"/>
<feature type="transmembrane region" description="Helical" evidence="1">
    <location>
        <begin position="139"/>
        <end position="162"/>
    </location>
</feature>
<keyword evidence="4" id="KW-1185">Reference proteome</keyword>
<feature type="transmembrane region" description="Helical" evidence="1">
    <location>
        <begin position="196"/>
        <end position="216"/>
    </location>
</feature>
<dbReference type="GO" id="GO:0016020">
    <property type="term" value="C:membrane"/>
    <property type="evidence" value="ECO:0007669"/>
    <property type="project" value="InterPro"/>
</dbReference>
<dbReference type="SUPFAM" id="SSF103481">
    <property type="entry name" value="Multidrug resistance efflux transporter EmrE"/>
    <property type="match status" value="2"/>
</dbReference>
<sequence>MTDPTGTGAESLHSRRNTWLGILLVLSSAVAWSSMGLFVRLVPTADVWTVVFWRSIFGGLSIVGLAMIERRQLSFDWRRTLTLPGIAITAFIATGIFAAIYSMQNTTIANGCVIYSTVPFMTAALAWLWFRERPGARTLFCTAIAIAGVAVTVGGTLALGGGHLKGDLAMVYATFSLAMMTVIMRRYRDTPMLESVALACFAAAAFAWLVTDPFAISTRDMVLIGLCGIVTQGGGLGIYTMGARRLPSAQAALLSAAEMPLSPLWVWIFVDEVPADETFIGGGFVLAAVLWNIGMEIKARPKMAAAVPAGDPPG</sequence>
<dbReference type="RefSeq" id="WP_151116261.1">
    <property type="nucleotide sequence ID" value="NZ_CP042582.1"/>
</dbReference>
<evidence type="ECO:0000313" key="3">
    <source>
        <dbReference type="EMBL" id="QEX21609.1"/>
    </source>
</evidence>
<evidence type="ECO:0000313" key="4">
    <source>
        <dbReference type="Proteomes" id="UP000325797"/>
    </source>
</evidence>
<name>A0A5J6MVZ0_9PROT</name>
<evidence type="ECO:0000259" key="2">
    <source>
        <dbReference type="Pfam" id="PF00892"/>
    </source>
</evidence>
<dbReference type="KEGG" id="hadh:FRZ61_15380"/>
<dbReference type="InterPro" id="IPR000620">
    <property type="entry name" value="EamA_dom"/>
</dbReference>
<organism evidence="3 4">
    <name type="scientific">Hypericibacter adhaerens</name>
    <dbReference type="NCBI Taxonomy" id="2602016"/>
    <lineage>
        <taxon>Bacteria</taxon>
        <taxon>Pseudomonadati</taxon>
        <taxon>Pseudomonadota</taxon>
        <taxon>Alphaproteobacteria</taxon>
        <taxon>Rhodospirillales</taxon>
        <taxon>Dongiaceae</taxon>
        <taxon>Hypericibacter</taxon>
    </lineage>
</organism>
<reference evidence="3 4" key="1">
    <citation type="submission" date="2019-08" db="EMBL/GenBank/DDBJ databases">
        <title>Hyperibacter terrae gen. nov., sp. nov. and Hyperibacter viscosus sp. nov., two new members in the family Rhodospirillaceae isolated from the rhizosphere of Hypericum perforatum.</title>
        <authorList>
            <person name="Noviana Z."/>
        </authorList>
    </citation>
    <scope>NUCLEOTIDE SEQUENCE [LARGE SCALE GENOMIC DNA]</scope>
    <source>
        <strain evidence="3 4">R5959</strain>
    </source>
</reference>
<feature type="transmembrane region" description="Helical" evidence="1">
    <location>
        <begin position="168"/>
        <end position="184"/>
    </location>
</feature>
<feature type="transmembrane region" description="Helical" evidence="1">
    <location>
        <begin position="19"/>
        <end position="39"/>
    </location>
</feature>
<dbReference type="InterPro" id="IPR037185">
    <property type="entry name" value="EmrE-like"/>
</dbReference>
<dbReference type="PANTHER" id="PTHR22911">
    <property type="entry name" value="ACYL-MALONYL CONDENSING ENZYME-RELATED"/>
    <property type="match status" value="1"/>
</dbReference>
<feature type="domain" description="EamA" evidence="2">
    <location>
        <begin position="20"/>
        <end position="153"/>
    </location>
</feature>
<keyword evidence="1" id="KW-1133">Transmembrane helix</keyword>
<feature type="transmembrane region" description="Helical" evidence="1">
    <location>
        <begin position="276"/>
        <end position="293"/>
    </location>
</feature>
<feature type="transmembrane region" description="Helical" evidence="1">
    <location>
        <begin position="222"/>
        <end position="239"/>
    </location>
</feature>